<evidence type="ECO:0000256" key="1">
    <source>
        <dbReference type="SAM" id="Phobius"/>
    </source>
</evidence>
<keyword evidence="3" id="KW-0378">Hydrolase</keyword>
<dbReference type="PANTHER" id="PTHR12277:SF81">
    <property type="entry name" value="PROTEIN ABHD13"/>
    <property type="match status" value="1"/>
</dbReference>
<keyword evidence="1" id="KW-1133">Transmembrane helix</keyword>
<evidence type="ECO:0000313" key="3">
    <source>
        <dbReference type="EMBL" id="MEN2789111.1"/>
    </source>
</evidence>
<dbReference type="Proteomes" id="UP001419910">
    <property type="component" value="Unassembled WGS sequence"/>
</dbReference>
<evidence type="ECO:0000313" key="4">
    <source>
        <dbReference type="Proteomes" id="UP001419910"/>
    </source>
</evidence>
<dbReference type="Pfam" id="PF00561">
    <property type="entry name" value="Abhydrolase_1"/>
    <property type="match status" value="1"/>
</dbReference>
<comment type="caution">
    <text evidence="3">The sequence shown here is derived from an EMBL/GenBank/DDBJ whole genome shotgun (WGS) entry which is preliminary data.</text>
</comment>
<feature type="domain" description="AB hydrolase-1" evidence="2">
    <location>
        <begin position="73"/>
        <end position="174"/>
    </location>
</feature>
<dbReference type="PANTHER" id="PTHR12277">
    <property type="entry name" value="ALPHA/BETA HYDROLASE DOMAIN-CONTAINING PROTEIN"/>
    <property type="match status" value="1"/>
</dbReference>
<evidence type="ECO:0000259" key="2">
    <source>
        <dbReference type="Pfam" id="PF00561"/>
    </source>
</evidence>
<dbReference type="GO" id="GO:0016787">
    <property type="term" value="F:hydrolase activity"/>
    <property type="evidence" value="ECO:0007669"/>
    <property type="project" value="UniProtKB-KW"/>
</dbReference>
<keyword evidence="1" id="KW-0812">Transmembrane</keyword>
<organism evidence="3 4">
    <name type="scientific">Sphingomonas oligophenolica</name>
    <dbReference type="NCBI Taxonomy" id="301154"/>
    <lineage>
        <taxon>Bacteria</taxon>
        <taxon>Pseudomonadati</taxon>
        <taxon>Pseudomonadota</taxon>
        <taxon>Alphaproteobacteria</taxon>
        <taxon>Sphingomonadales</taxon>
        <taxon>Sphingomonadaceae</taxon>
        <taxon>Sphingomonas</taxon>
    </lineage>
</organism>
<protein>
    <submittedName>
        <fullName evidence="3">Alpha/beta fold hydrolase</fullName>
    </submittedName>
</protein>
<proteinExistence type="predicted"/>
<dbReference type="SUPFAM" id="SSF53474">
    <property type="entry name" value="alpha/beta-Hydrolases"/>
    <property type="match status" value="1"/>
</dbReference>
<feature type="transmembrane region" description="Helical" evidence="1">
    <location>
        <begin position="6"/>
        <end position="29"/>
    </location>
</feature>
<name>A0ABU9XZZ8_9SPHN</name>
<sequence length="273" mass="29372">MTRVGRIMLVAAGTALLLYLVAVGALFLFQRSLFYPMPKAIPVRPAGFDDVRIRTNDGLELRAFYRPAKPGLPTLLFFHGNGSDIEGSLYATRLLVAQGYGALLPEYRGYGGNPGSPSEQGLYQDGEAALTWLEARGLAAARIVVIGNSLGSGVATEMAARHRISGLALVSGFASLARVARDHYRFVPTNLLVLDRYENVAKLPSVTCPILLLQGTSDTLVSVAHSQVLARANPAARLELVPGAGHDLAYRDISQAKILAWLRSDAMRKATSR</sequence>
<gene>
    <name evidence="3" type="ORF">ABC974_05700</name>
</gene>
<keyword evidence="4" id="KW-1185">Reference proteome</keyword>
<dbReference type="RefSeq" id="WP_343891766.1">
    <property type="nucleotide sequence ID" value="NZ_BAAAEH010000047.1"/>
</dbReference>
<dbReference type="InterPro" id="IPR000073">
    <property type="entry name" value="AB_hydrolase_1"/>
</dbReference>
<keyword evidence="1" id="KW-0472">Membrane</keyword>
<dbReference type="InterPro" id="IPR029058">
    <property type="entry name" value="AB_hydrolase_fold"/>
</dbReference>
<accession>A0ABU9XZZ8</accession>
<dbReference type="Gene3D" id="3.40.50.1820">
    <property type="entry name" value="alpha/beta hydrolase"/>
    <property type="match status" value="1"/>
</dbReference>
<reference evidence="3 4" key="1">
    <citation type="submission" date="2024-05" db="EMBL/GenBank/DDBJ databases">
        <authorList>
            <person name="Liu Q."/>
            <person name="Xin Y.-H."/>
        </authorList>
    </citation>
    <scope>NUCLEOTIDE SEQUENCE [LARGE SCALE GENOMIC DNA]</scope>
    <source>
        <strain evidence="3 4">CGMCC 1.10181</strain>
    </source>
</reference>
<dbReference type="EMBL" id="JBDIME010000003">
    <property type="protein sequence ID" value="MEN2789111.1"/>
    <property type="molecule type" value="Genomic_DNA"/>
</dbReference>